<keyword evidence="3" id="KW-1185">Reference proteome</keyword>
<evidence type="ECO:0000256" key="1">
    <source>
        <dbReference type="ARBA" id="ARBA00006846"/>
    </source>
</evidence>
<dbReference type="SUPFAM" id="SSF47113">
    <property type="entry name" value="Histone-fold"/>
    <property type="match status" value="1"/>
</dbReference>
<reference evidence="4" key="1">
    <citation type="submission" date="2025-08" db="UniProtKB">
        <authorList>
            <consortium name="RefSeq"/>
        </authorList>
    </citation>
    <scope>IDENTIFICATION</scope>
    <source>
        <tissue evidence="4">Liver</tissue>
    </source>
</reference>
<feature type="domain" description="Core Histone H2A/H2B/H3" evidence="2">
    <location>
        <begin position="67"/>
        <end position="145"/>
    </location>
</feature>
<dbReference type="PRINTS" id="PR00621">
    <property type="entry name" value="HISTONEH2B"/>
</dbReference>
<dbReference type="InterPro" id="IPR009072">
    <property type="entry name" value="Histone-fold"/>
</dbReference>
<dbReference type="PANTHER" id="PTHR23428">
    <property type="entry name" value="HISTONE H2B"/>
    <property type="match status" value="1"/>
</dbReference>
<dbReference type="eggNOG" id="KOG1744">
    <property type="taxonomic scope" value="Eukaryota"/>
</dbReference>
<dbReference type="Gene3D" id="1.10.20.10">
    <property type="entry name" value="Histone, subunit A"/>
    <property type="match status" value="1"/>
</dbReference>
<dbReference type="AlphaFoldDB" id="A0A1U7QM51"/>
<name>A0A1U7QM51_MESAU</name>
<dbReference type="SMART" id="SM00427">
    <property type="entry name" value="H2B"/>
    <property type="match status" value="1"/>
</dbReference>
<comment type="similarity">
    <text evidence="1">Belongs to the histone H2B family.</text>
</comment>
<dbReference type="Pfam" id="PF00125">
    <property type="entry name" value="Histone"/>
    <property type="match status" value="1"/>
</dbReference>
<dbReference type="GO" id="GO:0000786">
    <property type="term" value="C:nucleosome"/>
    <property type="evidence" value="ECO:0007669"/>
    <property type="project" value="InterPro"/>
</dbReference>
<dbReference type="GeneID" id="101830251"/>
<gene>
    <name evidence="4" type="primary">LOC101830251</name>
</gene>
<accession>A0A1U7QM51</accession>
<evidence type="ECO:0000313" key="3">
    <source>
        <dbReference type="Proteomes" id="UP000886700"/>
    </source>
</evidence>
<dbReference type="KEGG" id="maua:101830251"/>
<dbReference type="OrthoDB" id="9633318at2759"/>
<dbReference type="InterPro" id="IPR007125">
    <property type="entry name" value="H2A/H2B/H3"/>
</dbReference>
<dbReference type="GO" id="GO:0003677">
    <property type="term" value="F:DNA binding"/>
    <property type="evidence" value="ECO:0007669"/>
    <property type="project" value="InterPro"/>
</dbReference>
<dbReference type="RefSeq" id="XP_005076830.2">
    <property type="nucleotide sequence ID" value="XM_005076773.2"/>
</dbReference>
<dbReference type="Proteomes" id="UP000886700">
    <property type="component" value="Unplaced"/>
</dbReference>
<dbReference type="CDD" id="cd22910">
    <property type="entry name" value="HFD_H2B"/>
    <property type="match status" value="1"/>
</dbReference>
<proteinExistence type="inferred from homology"/>
<dbReference type="InterPro" id="IPR000558">
    <property type="entry name" value="Histone_H2B"/>
</dbReference>
<dbReference type="GO" id="GO:0030527">
    <property type="term" value="F:structural constituent of chromatin"/>
    <property type="evidence" value="ECO:0007669"/>
    <property type="project" value="InterPro"/>
</dbReference>
<evidence type="ECO:0000313" key="4">
    <source>
        <dbReference type="RefSeq" id="XP_005076830.2"/>
    </source>
</evidence>
<organism evidence="3 4">
    <name type="scientific">Mesocricetus auratus</name>
    <name type="common">Golden hamster</name>
    <dbReference type="NCBI Taxonomy" id="10036"/>
    <lineage>
        <taxon>Eukaryota</taxon>
        <taxon>Metazoa</taxon>
        <taxon>Chordata</taxon>
        <taxon>Craniata</taxon>
        <taxon>Vertebrata</taxon>
        <taxon>Euteleostomi</taxon>
        <taxon>Mammalia</taxon>
        <taxon>Eutheria</taxon>
        <taxon>Euarchontoglires</taxon>
        <taxon>Glires</taxon>
        <taxon>Rodentia</taxon>
        <taxon>Myomorpha</taxon>
        <taxon>Muroidea</taxon>
        <taxon>Cricetidae</taxon>
        <taxon>Cricetinae</taxon>
        <taxon>Mesocricetus</taxon>
    </lineage>
</organism>
<sequence length="187" mass="21511">MAGASAMASGEEPISVEMSFVEEPIPVEEPIAVGEEAFDIIEKTVKVRRPKNFILMKRRRSRRVTDEQHRAARHIRRHMDSFSIYFSRVLRNVHEGFTLSQTSVCILDSFVKDMFERIMTEASDLIRHTKKTSITTRDIQTALHLLLPGELCKRATNEGSLAVFRYISTEPLLLRLKPKAFMPSHHF</sequence>
<protein>
    <submittedName>
        <fullName evidence="4">Histone H2B</fullName>
    </submittedName>
</protein>
<dbReference type="GO" id="GO:0046982">
    <property type="term" value="F:protein heterodimerization activity"/>
    <property type="evidence" value="ECO:0007669"/>
    <property type="project" value="InterPro"/>
</dbReference>
<dbReference type="GO" id="GO:0005634">
    <property type="term" value="C:nucleus"/>
    <property type="evidence" value="ECO:0007669"/>
    <property type="project" value="UniProtKB-ARBA"/>
</dbReference>
<evidence type="ECO:0000259" key="2">
    <source>
        <dbReference type="Pfam" id="PF00125"/>
    </source>
</evidence>